<dbReference type="Proteomes" id="UP001152888">
    <property type="component" value="Unassembled WGS sequence"/>
</dbReference>
<sequence>MDELPFRLKGWSYKEFLEEIEQVDIPSDQESTLAEDYEEPELLQQTLQDEILLSEDSDKPNDDEDDISLSILRQQIIRDRPGVQEFRPPV</sequence>
<comment type="caution">
    <text evidence="1">The sequence shown here is derived from an EMBL/GenBank/DDBJ whole genome shotgun (WGS) entry which is preliminary data.</text>
</comment>
<dbReference type="EMBL" id="CAKOFQ010006729">
    <property type="protein sequence ID" value="CAH1965960.1"/>
    <property type="molecule type" value="Genomic_DNA"/>
</dbReference>
<reference evidence="1" key="1">
    <citation type="submission" date="2022-03" db="EMBL/GenBank/DDBJ databases">
        <authorList>
            <person name="Sayadi A."/>
        </authorList>
    </citation>
    <scope>NUCLEOTIDE SEQUENCE</scope>
</reference>
<gene>
    <name evidence="1" type="ORF">ACAOBT_LOCUS6595</name>
</gene>
<dbReference type="AlphaFoldDB" id="A0A9P0P1H2"/>
<evidence type="ECO:0000313" key="2">
    <source>
        <dbReference type="Proteomes" id="UP001152888"/>
    </source>
</evidence>
<name>A0A9P0P1H2_ACAOB</name>
<accession>A0A9P0P1H2</accession>
<protein>
    <submittedName>
        <fullName evidence="1">Uncharacterized protein</fullName>
    </submittedName>
</protein>
<keyword evidence="2" id="KW-1185">Reference proteome</keyword>
<organism evidence="1 2">
    <name type="scientific">Acanthoscelides obtectus</name>
    <name type="common">Bean weevil</name>
    <name type="synonym">Bruchus obtectus</name>
    <dbReference type="NCBI Taxonomy" id="200917"/>
    <lineage>
        <taxon>Eukaryota</taxon>
        <taxon>Metazoa</taxon>
        <taxon>Ecdysozoa</taxon>
        <taxon>Arthropoda</taxon>
        <taxon>Hexapoda</taxon>
        <taxon>Insecta</taxon>
        <taxon>Pterygota</taxon>
        <taxon>Neoptera</taxon>
        <taxon>Endopterygota</taxon>
        <taxon>Coleoptera</taxon>
        <taxon>Polyphaga</taxon>
        <taxon>Cucujiformia</taxon>
        <taxon>Chrysomeloidea</taxon>
        <taxon>Chrysomelidae</taxon>
        <taxon>Bruchinae</taxon>
        <taxon>Bruchini</taxon>
        <taxon>Acanthoscelides</taxon>
    </lineage>
</organism>
<proteinExistence type="predicted"/>
<evidence type="ECO:0000313" key="1">
    <source>
        <dbReference type="EMBL" id="CAH1965960.1"/>
    </source>
</evidence>